<proteinExistence type="predicted"/>
<name>A0A563W2V6_9CYAN</name>
<dbReference type="Proteomes" id="UP000320055">
    <property type="component" value="Unassembled WGS sequence"/>
</dbReference>
<sequence>MSKNESYRQKKQKCLNNSEFITNRVIVRKQATTKFPISHTNLGSWLTLRVNMIPFDYQCPNHKKKDLRKEFSVNYE</sequence>
<accession>A0A563W2V6</accession>
<keyword evidence="2" id="KW-1185">Reference proteome</keyword>
<dbReference type="OrthoDB" id="505390at2"/>
<gene>
    <name evidence="1" type="ORF">H1P_6500008</name>
</gene>
<organism evidence="1 2">
    <name type="scientific">Hyella patelloides LEGE 07179</name>
    <dbReference type="NCBI Taxonomy" id="945734"/>
    <lineage>
        <taxon>Bacteria</taxon>
        <taxon>Bacillati</taxon>
        <taxon>Cyanobacteriota</taxon>
        <taxon>Cyanophyceae</taxon>
        <taxon>Pleurocapsales</taxon>
        <taxon>Hyellaceae</taxon>
        <taxon>Hyella</taxon>
    </lineage>
</organism>
<dbReference type="RefSeq" id="WP_144876292.1">
    <property type="nucleotide sequence ID" value="NZ_LR214382.1"/>
</dbReference>
<evidence type="ECO:0000313" key="1">
    <source>
        <dbReference type="EMBL" id="VEP17873.1"/>
    </source>
</evidence>
<reference evidence="1 2" key="1">
    <citation type="submission" date="2019-01" db="EMBL/GenBank/DDBJ databases">
        <authorList>
            <person name="Brito A."/>
        </authorList>
    </citation>
    <scope>NUCLEOTIDE SEQUENCE [LARGE SCALE GENOMIC DNA]</scope>
    <source>
        <strain evidence="1">1</strain>
    </source>
</reference>
<protein>
    <submittedName>
        <fullName evidence="1">Uncharacterized protein</fullName>
    </submittedName>
</protein>
<dbReference type="AlphaFoldDB" id="A0A563W2V6"/>
<dbReference type="EMBL" id="CAACVJ010000613">
    <property type="protein sequence ID" value="VEP17873.1"/>
    <property type="molecule type" value="Genomic_DNA"/>
</dbReference>
<evidence type="ECO:0000313" key="2">
    <source>
        <dbReference type="Proteomes" id="UP000320055"/>
    </source>
</evidence>